<dbReference type="OrthoDB" id="676979at2759"/>
<name>A0A9P0PT08_ACAOB</name>
<dbReference type="PROSITE" id="PS51450">
    <property type="entry name" value="LRR"/>
    <property type="match status" value="1"/>
</dbReference>
<dbReference type="PANTHER" id="PTHR24369:SF210">
    <property type="entry name" value="CHAOPTIN-RELATED"/>
    <property type="match status" value="1"/>
</dbReference>
<accession>A0A9P0PT08</accession>
<evidence type="ECO:0000313" key="6">
    <source>
        <dbReference type="Proteomes" id="UP001152888"/>
    </source>
</evidence>
<evidence type="ECO:0000256" key="1">
    <source>
        <dbReference type="ARBA" id="ARBA00022614"/>
    </source>
</evidence>
<feature type="chain" id="PRO_5040202050" evidence="4">
    <location>
        <begin position="17"/>
        <end position="291"/>
    </location>
</feature>
<dbReference type="InterPro" id="IPR001611">
    <property type="entry name" value="Leu-rich_rpt"/>
</dbReference>
<dbReference type="InterPro" id="IPR032675">
    <property type="entry name" value="LRR_dom_sf"/>
</dbReference>
<organism evidence="5 6">
    <name type="scientific">Acanthoscelides obtectus</name>
    <name type="common">Bean weevil</name>
    <name type="synonym">Bruchus obtectus</name>
    <dbReference type="NCBI Taxonomy" id="200917"/>
    <lineage>
        <taxon>Eukaryota</taxon>
        <taxon>Metazoa</taxon>
        <taxon>Ecdysozoa</taxon>
        <taxon>Arthropoda</taxon>
        <taxon>Hexapoda</taxon>
        <taxon>Insecta</taxon>
        <taxon>Pterygota</taxon>
        <taxon>Neoptera</taxon>
        <taxon>Endopterygota</taxon>
        <taxon>Coleoptera</taxon>
        <taxon>Polyphaga</taxon>
        <taxon>Cucujiformia</taxon>
        <taxon>Chrysomeloidea</taxon>
        <taxon>Chrysomelidae</taxon>
        <taxon>Bruchinae</taxon>
        <taxon>Bruchini</taxon>
        <taxon>Acanthoscelides</taxon>
    </lineage>
</organism>
<comment type="caution">
    <text evidence="5">The sequence shown here is derived from an EMBL/GenBank/DDBJ whole genome shotgun (WGS) entry which is preliminary data.</text>
</comment>
<keyword evidence="1" id="KW-0433">Leucine-rich repeat</keyword>
<dbReference type="InterPro" id="IPR003591">
    <property type="entry name" value="Leu-rich_rpt_typical-subtyp"/>
</dbReference>
<dbReference type="Pfam" id="PF13855">
    <property type="entry name" value="LRR_8"/>
    <property type="match status" value="1"/>
</dbReference>
<evidence type="ECO:0000256" key="2">
    <source>
        <dbReference type="ARBA" id="ARBA00022729"/>
    </source>
</evidence>
<keyword evidence="6" id="KW-1185">Reference proteome</keyword>
<dbReference type="Pfam" id="PF13306">
    <property type="entry name" value="LRR_5"/>
    <property type="match status" value="1"/>
</dbReference>
<keyword evidence="3" id="KW-0677">Repeat</keyword>
<dbReference type="PANTHER" id="PTHR24369">
    <property type="entry name" value="ANTIGEN BSP, PUTATIVE-RELATED"/>
    <property type="match status" value="1"/>
</dbReference>
<gene>
    <name evidence="5" type="ORF">ACAOBT_LOCUS23992</name>
</gene>
<dbReference type="InterPro" id="IPR050541">
    <property type="entry name" value="LRR_TM_domain-containing"/>
</dbReference>
<dbReference type="SMART" id="SM00369">
    <property type="entry name" value="LRR_TYP"/>
    <property type="match status" value="3"/>
</dbReference>
<keyword evidence="2 4" id="KW-0732">Signal</keyword>
<feature type="signal peptide" evidence="4">
    <location>
        <begin position="1"/>
        <end position="16"/>
    </location>
</feature>
<dbReference type="EMBL" id="CAKOFQ010007306">
    <property type="protein sequence ID" value="CAH1997817.1"/>
    <property type="molecule type" value="Genomic_DNA"/>
</dbReference>
<protein>
    <submittedName>
        <fullName evidence="5">Uncharacterized protein</fullName>
    </submittedName>
</protein>
<sequence length="291" mass="32432">MLLRILILGILQLCFCDHATFKNTYIFIRRFGENSGTNLTVESAGSLNDFLSKEHPRSEHFHSIILKGQNVPTLHNGSLADLVILDTLSIEFSNVHEIQPGAFRNLTCSVMSLKGNNIKELRSDVLTGLSLKGLDLSQNGLSTISDSAFHQMQSLLTINLSHNSISTWNVNWFKNNDMLMQILIQNNTIKTLPEFSFSNLAGDLPIALVFSHNRISKIDTNAFRGIKTIIKLALDNNLIEDIGNSTLNGISIYTLRINNNMIKCLEGDLDNILGDFLLLPILKYSLGLHLP</sequence>
<dbReference type="GO" id="GO:0005886">
    <property type="term" value="C:plasma membrane"/>
    <property type="evidence" value="ECO:0007669"/>
    <property type="project" value="TreeGrafter"/>
</dbReference>
<dbReference type="Gene3D" id="3.80.10.10">
    <property type="entry name" value="Ribonuclease Inhibitor"/>
    <property type="match status" value="2"/>
</dbReference>
<dbReference type="Proteomes" id="UP001152888">
    <property type="component" value="Unassembled WGS sequence"/>
</dbReference>
<dbReference type="InterPro" id="IPR026906">
    <property type="entry name" value="LRR_5"/>
</dbReference>
<proteinExistence type="predicted"/>
<reference evidence="5" key="1">
    <citation type="submission" date="2022-03" db="EMBL/GenBank/DDBJ databases">
        <authorList>
            <person name="Sayadi A."/>
        </authorList>
    </citation>
    <scope>NUCLEOTIDE SEQUENCE</scope>
</reference>
<evidence type="ECO:0000256" key="3">
    <source>
        <dbReference type="ARBA" id="ARBA00022737"/>
    </source>
</evidence>
<evidence type="ECO:0000256" key="4">
    <source>
        <dbReference type="SAM" id="SignalP"/>
    </source>
</evidence>
<evidence type="ECO:0000313" key="5">
    <source>
        <dbReference type="EMBL" id="CAH1997817.1"/>
    </source>
</evidence>
<dbReference type="SUPFAM" id="SSF52058">
    <property type="entry name" value="L domain-like"/>
    <property type="match status" value="1"/>
</dbReference>
<dbReference type="AlphaFoldDB" id="A0A9P0PT08"/>